<gene>
    <name evidence="1" type="ORF">ACFL2Z_00990</name>
</gene>
<keyword evidence="2" id="KW-1185">Reference proteome</keyword>
<dbReference type="EMBL" id="JBHPEI010000008">
    <property type="protein sequence ID" value="MFC1799476.1"/>
    <property type="molecule type" value="Genomic_DNA"/>
</dbReference>
<evidence type="ECO:0000313" key="2">
    <source>
        <dbReference type="Proteomes" id="UP001594288"/>
    </source>
</evidence>
<reference evidence="1 2" key="1">
    <citation type="submission" date="2024-09" db="EMBL/GenBank/DDBJ databases">
        <authorList>
            <person name="D'Angelo T."/>
        </authorList>
    </citation>
    <scope>NUCLEOTIDE SEQUENCE [LARGE SCALE GENOMIC DNA]</scope>
    <source>
        <strain evidence="1">SAG AM-311-F02</strain>
    </source>
</reference>
<sequence>MKLIRLPYASEMHIYLDESGVFANPRNLDNVVSAVCALIVPSGRNLQMLDAFRSLKSDWADPDSELKWAQLTEGQIAQIASLLRRYDVLVEVCAIDMGFHPESLVAQKKTLQAEMILGEIDSRYSKAATHITRWFATQVGRMSNPLFVQSELMIRCVEDTIRDGTLYYCQRMPTELGHFHWILDAKDRRITRFEKLWSAIIASALESRFLQNPLVTLEEGDYEHFDRRFLKEYRKLPERLVGRIAEPRTPFKTHDIQAIIRESLAFTDSASNLGIQLAHALVNAITRAFNRNLKPEGYGEIGSLMVRKPKHTVRMVAFDPGGKTGGRTRTVTVPYLDVIRAFESTAKPMVCEDLLTGD</sequence>
<proteinExistence type="predicted"/>
<dbReference type="InterPro" id="IPR024524">
    <property type="entry name" value="DUF3800"/>
</dbReference>
<comment type="caution">
    <text evidence="1">The sequence shown here is derived from an EMBL/GenBank/DDBJ whole genome shotgun (WGS) entry which is preliminary data.</text>
</comment>
<evidence type="ECO:0000313" key="1">
    <source>
        <dbReference type="EMBL" id="MFC1799476.1"/>
    </source>
</evidence>
<protein>
    <submittedName>
        <fullName evidence="1">DUF3800 domain-containing protein</fullName>
    </submittedName>
</protein>
<name>A0ABV6YN56_UNCEI</name>
<dbReference type="Pfam" id="PF12686">
    <property type="entry name" value="DUF3800"/>
    <property type="match status" value="1"/>
</dbReference>
<accession>A0ABV6YN56</accession>
<organism evidence="1 2">
    <name type="scientific">Eiseniibacteriota bacterium</name>
    <dbReference type="NCBI Taxonomy" id="2212470"/>
    <lineage>
        <taxon>Bacteria</taxon>
        <taxon>Candidatus Eiseniibacteriota</taxon>
    </lineage>
</organism>
<dbReference type="Proteomes" id="UP001594288">
    <property type="component" value="Unassembled WGS sequence"/>
</dbReference>